<dbReference type="GO" id="GO:0006357">
    <property type="term" value="P:regulation of transcription by RNA polymerase II"/>
    <property type="evidence" value="ECO:0007669"/>
    <property type="project" value="InterPro"/>
</dbReference>
<dbReference type="GO" id="GO:0016592">
    <property type="term" value="C:mediator complex"/>
    <property type="evidence" value="ECO:0007669"/>
    <property type="project" value="InterPro"/>
</dbReference>
<comment type="similarity">
    <text evidence="2 4">Belongs to the Mediator complex subunit 11 family.</text>
</comment>
<protein>
    <recommendedName>
        <fullName evidence="4">Mediator of RNA polymerase II transcription subunit 11</fullName>
    </recommendedName>
    <alternativeName>
        <fullName evidence="4">Mediator complex subunit 11</fullName>
    </alternativeName>
</protein>
<dbReference type="AlphaFoldDB" id="A0A9P5SHM4"/>
<dbReference type="GO" id="GO:0003712">
    <property type="term" value="F:transcription coregulator activity"/>
    <property type="evidence" value="ECO:0007669"/>
    <property type="project" value="InterPro"/>
</dbReference>
<evidence type="ECO:0000256" key="4">
    <source>
        <dbReference type="RuleBase" id="RU364147"/>
    </source>
</evidence>
<evidence type="ECO:0000256" key="1">
    <source>
        <dbReference type="ARBA" id="ARBA00004123"/>
    </source>
</evidence>
<organism evidence="5 6">
    <name type="scientific">Podila minutissima</name>
    <dbReference type="NCBI Taxonomy" id="64525"/>
    <lineage>
        <taxon>Eukaryota</taxon>
        <taxon>Fungi</taxon>
        <taxon>Fungi incertae sedis</taxon>
        <taxon>Mucoromycota</taxon>
        <taxon>Mortierellomycotina</taxon>
        <taxon>Mortierellomycetes</taxon>
        <taxon>Mortierellales</taxon>
        <taxon>Mortierellaceae</taxon>
        <taxon>Podila</taxon>
    </lineage>
</organism>
<accession>A0A9P5SHM4</accession>
<keyword evidence="6" id="KW-1185">Reference proteome</keyword>
<gene>
    <name evidence="4" type="primary">MED11</name>
    <name evidence="5" type="ORF">BG006_007577</name>
</gene>
<dbReference type="Proteomes" id="UP000696485">
    <property type="component" value="Unassembled WGS sequence"/>
</dbReference>
<keyword evidence="4" id="KW-0010">Activator</keyword>
<evidence type="ECO:0000256" key="3">
    <source>
        <dbReference type="ARBA" id="ARBA00023242"/>
    </source>
</evidence>
<comment type="function">
    <text evidence="4">Component of the Mediator complex, a coactivator involved in the regulated transcription of nearly all RNA polymerase II-dependent genes. Mediator functions as a bridge to convey information from gene-specific regulatory proteins to the basal RNA polymerase II transcription machinery. Mediator is recruited to promoters by direct interactions with regulatory proteins and serves as a scaffold for the assembly of a functional pre-initiation complex with RNA polymerase II and the general transcription factors.</text>
</comment>
<dbReference type="EMBL" id="JAAAUY010000485">
    <property type="protein sequence ID" value="KAF9329314.1"/>
    <property type="molecule type" value="Genomic_DNA"/>
</dbReference>
<name>A0A9P5SHM4_9FUNG</name>
<keyword evidence="4" id="KW-0804">Transcription</keyword>
<dbReference type="InterPro" id="IPR019404">
    <property type="entry name" value="Mediator_Med11"/>
</dbReference>
<evidence type="ECO:0000256" key="2">
    <source>
        <dbReference type="ARBA" id="ARBA00008186"/>
    </source>
</evidence>
<evidence type="ECO:0000313" key="5">
    <source>
        <dbReference type="EMBL" id="KAF9329314.1"/>
    </source>
</evidence>
<keyword evidence="4" id="KW-0805">Transcription regulation</keyword>
<reference evidence="5" key="1">
    <citation type="journal article" date="2020" name="Fungal Divers.">
        <title>Resolving the Mortierellaceae phylogeny through synthesis of multi-gene phylogenetics and phylogenomics.</title>
        <authorList>
            <person name="Vandepol N."/>
            <person name="Liber J."/>
            <person name="Desiro A."/>
            <person name="Na H."/>
            <person name="Kennedy M."/>
            <person name="Barry K."/>
            <person name="Grigoriev I.V."/>
            <person name="Miller A.N."/>
            <person name="O'Donnell K."/>
            <person name="Stajich J.E."/>
            <person name="Bonito G."/>
        </authorList>
    </citation>
    <scope>NUCLEOTIDE SEQUENCE</scope>
    <source>
        <strain evidence="5">NVP1</strain>
    </source>
</reference>
<comment type="subunit">
    <text evidence="4">Component of the Mediator complex.</text>
</comment>
<comment type="subcellular location">
    <subcellularLocation>
        <location evidence="1 4">Nucleus</location>
    </subcellularLocation>
</comment>
<evidence type="ECO:0000313" key="6">
    <source>
        <dbReference type="Proteomes" id="UP000696485"/>
    </source>
</evidence>
<dbReference type="Pfam" id="PF10280">
    <property type="entry name" value="Med11"/>
    <property type="match status" value="1"/>
</dbReference>
<comment type="caution">
    <text evidence="5">The sequence shown here is derived from an EMBL/GenBank/DDBJ whole genome shotgun (WGS) entry which is preliminary data.</text>
</comment>
<sequence length="178" mass="19770">MRTKRDPARAVWSKYRANKQVPPGFWSLGALNGIIQLLETAGEAIQILSGDQDEDEEDPEIGRRLLAATGQSREAQQAMIQAYADEKAKKFEVLASGYATLVNEIQSGLRRQFHYLTKAGIASAHVPFKNVLYGEEKELETWLNAVDVLKDSANSLIGKIEGELLDYPSQSEEYSTVP</sequence>
<proteinExistence type="inferred from homology"/>
<keyword evidence="3 4" id="KW-0539">Nucleus</keyword>